<dbReference type="InterPro" id="IPR028565">
    <property type="entry name" value="MHD"/>
</dbReference>
<evidence type="ECO:0000259" key="2">
    <source>
        <dbReference type="PROSITE" id="PS51072"/>
    </source>
</evidence>
<sequence>MCSAQVEELYVKSLLKLAKKHYISNKTAFGTFLPMWDALYQELSTLCNIHSDYSKKIIENIEQPLRQCMMNNSDYMQVQSMQESLNKICKEYDNLEFKVQKHKKAGTKGELKAVDYVKQQEKKHHEWSNRATMYLKSYQTVDEYRWTVIKSIVQGFEMLQQTALEKSLELTKTTLAITNSLSTENEIMNFCSNTSHESGQNHGPLIDSSMSDASFKHTSLPFKKKRLFSSLGSIRRKSKSSQPDITERSIQQRFGHSSSLVDIHSMRSAQSYDNRRQSRGIESAMPRLRKAASFAAATLHRQQPQMIKSTTPPAVTDSEGYSIPPPDRSRPWTIEKSECSVGAEDTSSDNGSSNPNSRIRVDIKNETVAEEGNIDDALNRMATILKEKNKSPTNKRSRGRREVRSSTQLYSVVEQPAGPLLQASEEANNEQPTIDVNIIETVNVLSRSNQIEQSSLMGEVYIRYTGPSQSLLPVCFQLHLPPFTTLKLTEHVSRVSDDIFQLTSLHLRDETVIVRYETNLESLPLFVKAMWKCEVDKSRLLIKYQKQPNRLQNVAFMTSITGDVQHASSIPSGELNLAHQRIKWDIGTLENEEISIIKAQFDTKEQGTPQPIVVRFDGNDLLSSMQVNRGNDSNVLWVNIRDIKKQVKSGKYIIVQ</sequence>
<dbReference type="InterPro" id="IPR018808">
    <property type="entry name" value="Muniscin_C"/>
</dbReference>
<proteinExistence type="predicted"/>
<dbReference type="AlphaFoldDB" id="A0A9P6YJZ3"/>
<dbReference type="SUPFAM" id="SSF103657">
    <property type="entry name" value="BAR/IMD domain-like"/>
    <property type="match status" value="1"/>
</dbReference>
<dbReference type="Proteomes" id="UP000717996">
    <property type="component" value="Unassembled WGS sequence"/>
</dbReference>
<dbReference type="InterPro" id="IPR036168">
    <property type="entry name" value="AP2_Mu_C_sf"/>
</dbReference>
<feature type="region of interest" description="Disordered" evidence="1">
    <location>
        <begin position="384"/>
        <end position="406"/>
    </location>
</feature>
<protein>
    <recommendedName>
        <fullName evidence="2">MHD domain-containing protein</fullName>
    </recommendedName>
</protein>
<dbReference type="SUPFAM" id="SSF49447">
    <property type="entry name" value="Second domain of Mu2 adaptin subunit (ap50) of ap2 adaptor"/>
    <property type="match status" value="1"/>
</dbReference>
<name>A0A9P6YJZ3_RHIOR</name>
<comment type="caution">
    <text evidence="3">The sequence shown here is derived from an EMBL/GenBank/DDBJ whole genome shotgun (WGS) entry which is preliminary data.</text>
</comment>
<reference evidence="3" key="1">
    <citation type="journal article" date="2020" name="Microb. Genom.">
        <title>Genetic diversity of clinical and environmental Mucorales isolates obtained from an investigation of mucormycosis cases among solid organ transplant recipients.</title>
        <authorList>
            <person name="Nguyen M.H."/>
            <person name="Kaul D."/>
            <person name="Muto C."/>
            <person name="Cheng S.J."/>
            <person name="Richter R.A."/>
            <person name="Bruno V.M."/>
            <person name="Liu G."/>
            <person name="Beyhan S."/>
            <person name="Sundermann A.J."/>
            <person name="Mounaud S."/>
            <person name="Pasculle A.W."/>
            <person name="Nierman W.C."/>
            <person name="Driscoll E."/>
            <person name="Cumbie R."/>
            <person name="Clancy C.J."/>
            <person name="Dupont C.L."/>
        </authorList>
    </citation>
    <scope>NUCLEOTIDE SEQUENCE</scope>
    <source>
        <strain evidence="3">GL16</strain>
    </source>
</reference>
<accession>A0A9P6YJZ3</accession>
<organism evidence="3 4">
    <name type="scientific">Rhizopus oryzae</name>
    <name type="common">Mucormycosis agent</name>
    <name type="synonym">Rhizopus arrhizus var. delemar</name>
    <dbReference type="NCBI Taxonomy" id="64495"/>
    <lineage>
        <taxon>Eukaryota</taxon>
        <taxon>Fungi</taxon>
        <taxon>Fungi incertae sedis</taxon>
        <taxon>Mucoromycota</taxon>
        <taxon>Mucoromycotina</taxon>
        <taxon>Mucoromycetes</taxon>
        <taxon>Mucorales</taxon>
        <taxon>Mucorineae</taxon>
        <taxon>Rhizopodaceae</taxon>
        <taxon>Rhizopus</taxon>
    </lineage>
</organism>
<dbReference type="InterPro" id="IPR027267">
    <property type="entry name" value="AH/BAR_dom_sf"/>
</dbReference>
<evidence type="ECO:0000313" key="4">
    <source>
        <dbReference type="Proteomes" id="UP000717996"/>
    </source>
</evidence>
<evidence type="ECO:0000256" key="1">
    <source>
        <dbReference type="SAM" id="MobiDB-lite"/>
    </source>
</evidence>
<gene>
    <name evidence="3" type="ORF">G6F51_002443</name>
</gene>
<dbReference type="OrthoDB" id="27823at2759"/>
<evidence type="ECO:0000313" key="3">
    <source>
        <dbReference type="EMBL" id="KAG1550446.1"/>
    </source>
</evidence>
<feature type="compositionally biased region" description="Polar residues" evidence="1">
    <location>
        <begin position="348"/>
        <end position="357"/>
    </location>
</feature>
<dbReference type="Pfam" id="PF10291">
    <property type="entry name" value="muHD"/>
    <property type="match status" value="1"/>
</dbReference>
<dbReference type="Gene3D" id="1.20.1270.60">
    <property type="entry name" value="Arfaptin homology (AH) domain/BAR domain"/>
    <property type="match status" value="1"/>
</dbReference>
<feature type="compositionally biased region" description="Basic and acidic residues" evidence="1">
    <location>
        <begin position="327"/>
        <end position="338"/>
    </location>
</feature>
<feature type="region of interest" description="Disordered" evidence="1">
    <location>
        <begin position="233"/>
        <end position="282"/>
    </location>
</feature>
<feature type="compositionally biased region" description="Polar residues" evidence="1">
    <location>
        <begin position="240"/>
        <end position="260"/>
    </location>
</feature>
<feature type="domain" description="MHD" evidence="2">
    <location>
        <begin position="431"/>
        <end position="655"/>
    </location>
</feature>
<feature type="compositionally biased region" description="Polar residues" evidence="1">
    <location>
        <begin position="300"/>
        <end position="313"/>
    </location>
</feature>
<feature type="region of interest" description="Disordered" evidence="1">
    <location>
        <begin position="298"/>
        <end position="360"/>
    </location>
</feature>
<dbReference type="PROSITE" id="PS51072">
    <property type="entry name" value="MHD"/>
    <property type="match status" value="1"/>
</dbReference>
<dbReference type="EMBL" id="JAANIT010000210">
    <property type="protein sequence ID" value="KAG1550446.1"/>
    <property type="molecule type" value="Genomic_DNA"/>
</dbReference>